<dbReference type="OrthoDB" id="3219024at2759"/>
<gene>
    <name evidence="2" type="ORF">SCHPADRAFT_937471</name>
</gene>
<feature type="region of interest" description="Disordered" evidence="1">
    <location>
        <begin position="284"/>
        <end position="367"/>
    </location>
</feature>
<dbReference type="AlphaFoldDB" id="A0A0H2SIP2"/>
<feature type="region of interest" description="Disordered" evidence="1">
    <location>
        <begin position="231"/>
        <end position="251"/>
    </location>
</feature>
<keyword evidence="3" id="KW-1185">Reference proteome</keyword>
<feature type="compositionally biased region" description="Basic and acidic residues" evidence="1">
    <location>
        <begin position="77"/>
        <end position="86"/>
    </location>
</feature>
<evidence type="ECO:0000256" key="1">
    <source>
        <dbReference type="SAM" id="MobiDB-lite"/>
    </source>
</evidence>
<reference evidence="2 3" key="1">
    <citation type="submission" date="2015-04" db="EMBL/GenBank/DDBJ databases">
        <title>Complete genome sequence of Schizopora paradoxa KUC8140, a cosmopolitan wood degrader in East Asia.</title>
        <authorList>
            <consortium name="DOE Joint Genome Institute"/>
            <person name="Min B."/>
            <person name="Park H."/>
            <person name="Jang Y."/>
            <person name="Kim J.-J."/>
            <person name="Kim K.H."/>
            <person name="Pangilinan J."/>
            <person name="Lipzen A."/>
            <person name="Riley R."/>
            <person name="Grigoriev I.V."/>
            <person name="Spatafora J.W."/>
            <person name="Choi I.-G."/>
        </authorList>
    </citation>
    <scope>NUCLEOTIDE SEQUENCE [LARGE SCALE GENOMIC DNA]</scope>
    <source>
        <strain evidence="2 3">KUC8140</strain>
    </source>
</reference>
<protein>
    <submittedName>
        <fullName evidence="2">Uncharacterized protein</fullName>
    </submittedName>
</protein>
<feature type="compositionally biased region" description="Polar residues" evidence="1">
    <location>
        <begin position="46"/>
        <end position="70"/>
    </location>
</feature>
<feature type="region of interest" description="Disordered" evidence="1">
    <location>
        <begin position="1"/>
        <end position="128"/>
    </location>
</feature>
<dbReference type="Proteomes" id="UP000053477">
    <property type="component" value="Unassembled WGS sequence"/>
</dbReference>
<evidence type="ECO:0000313" key="2">
    <source>
        <dbReference type="EMBL" id="KLO16921.1"/>
    </source>
</evidence>
<name>A0A0H2SIP2_9AGAM</name>
<organism evidence="2 3">
    <name type="scientific">Schizopora paradoxa</name>
    <dbReference type="NCBI Taxonomy" id="27342"/>
    <lineage>
        <taxon>Eukaryota</taxon>
        <taxon>Fungi</taxon>
        <taxon>Dikarya</taxon>
        <taxon>Basidiomycota</taxon>
        <taxon>Agaricomycotina</taxon>
        <taxon>Agaricomycetes</taxon>
        <taxon>Hymenochaetales</taxon>
        <taxon>Schizoporaceae</taxon>
        <taxon>Schizopora</taxon>
    </lineage>
</organism>
<accession>A0A0H2SIP2</accession>
<feature type="compositionally biased region" description="Low complexity" evidence="1">
    <location>
        <begin position="23"/>
        <end position="37"/>
    </location>
</feature>
<sequence>MPARRGGNARLHQRTASTTSTKQVANQNAQQAAVANALAKGGLKRNGNSAVELNPQRNTSPFPRNSQFNASHRIKSKDRVQSKDRLQPLQQRRAQTPLSSKKQQQPHKGGFSIARSEDTDEDEWVSSESGAATPLLLQADDDEQNHTDIPAATRGSDGGGSSDIVNHTNGVTTPRAADTVELPRVETARADLSSLASSQIANSTQTLPPPVNEPPEADIYRQIRSEAPSPTRRRYLPKRNPLLRNSSHGEYKVDMPPHPLIRGQSFQLSLKPKPLAPLQVNPEAIQAQITTSPTSTRGRYSSTSPTSMFNSMTLQTPTSVDPDNRPSRKSSISSLHSVATLPVPSPSRFVGMRSKTDRTRTLSTISNSSSSAALTSLNALPTMSRPGTPPLVVHFPIENRRDATDGIHQLLPPPIRNAHLMFVARNNSLRESFERVTRARAGR</sequence>
<feature type="compositionally biased region" description="Polar residues" evidence="1">
    <location>
        <begin position="287"/>
        <end position="321"/>
    </location>
</feature>
<dbReference type="InParanoid" id="A0A0H2SIP2"/>
<proteinExistence type="predicted"/>
<dbReference type="EMBL" id="KQ085910">
    <property type="protein sequence ID" value="KLO16921.1"/>
    <property type="molecule type" value="Genomic_DNA"/>
</dbReference>
<evidence type="ECO:0000313" key="3">
    <source>
        <dbReference type="Proteomes" id="UP000053477"/>
    </source>
</evidence>
<feature type="compositionally biased region" description="Polar residues" evidence="1">
    <location>
        <begin position="88"/>
        <end position="103"/>
    </location>
</feature>
<dbReference type="STRING" id="27342.A0A0H2SIP2"/>